<dbReference type="CDD" id="cd06257">
    <property type="entry name" value="DnaJ"/>
    <property type="match status" value="1"/>
</dbReference>
<keyword evidence="1" id="KW-0143">Chaperone</keyword>
<proteinExistence type="predicted"/>
<dbReference type="PANTHER" id="PTHR44145">
    <property type="entry name" value="DNAJ HOMOLOG SUBFAMILY A MEMBER 3, MITOCHONDRIAL"/>
    <property type="match status" value="1"/>
</dbReference>
<reference evidence="4 5" key="1">
    <citation type="submission" date="2016-10" db="EMBL/GenBank/DDBJ databases">
        <authorList>
            <person name="de Groot N.N."/>
        </authorList>
    </citation>
    <scope>NUCLEOTIDE SEQUENCE [LARGE SCALE GENOMIC DNA]</scope>
    <source>
        <strain evidence="4 5">Nm110</strain>
    </source>
</reference>
<dbReference type="InterPro" id="IPR036869">
    <property type="entry name" value="J_dom_sf"/>
</dbReference>
<dbReference type="PANTHER" id="PTHR44145:SF3">
    <property type="entry name" value="DNAJ HOMOLOG SUBFAMILY A MEMBER 3, MITOCHONDRIAL"/>
    <property type="match status" value="1"/>
</dbReference>
<dbReference type="AlphaFoldDB" id="A0A1H2WV29"/>
<sequence length="182" mass="21012">MAKIHTHYDNLEVPRNASPEVIHAAYKKLSKKLHPDKNQENTEAARTMSIIDTSYKVLSDPDKRQKHDQWIITMEAMNSVNKQTGQACHTTIQRSADLVGSITLFKSFLPKFGFVKLFVMWAFFYILGVFILLGALWFIYSIDNFFEEKNLPSHSHNHIKPPLHQSALNMSNLALILYEHQK</sequence>
<evidence type="ECO:0000313" key="5">
    <source>
        <dbReference type="Proteomes" id="UP000183454"/>
    </source>
</evidence>
<dbReference type="EMBL" id="FNNH01000032">
    <property type="protein sequence ID" value="SDW84407.1"/>
    <property type="molecule type" value="Genomic_DNA"/>
</dbReference>
<feature type="transmembrane region" description="Helical" evidence="2">
    <location>
        <begin position="114"/>
        <end position="140"/>
    </location>
</feature>
<evidence type="ECO:0000256" key="1">
    <source>
        <dbReference type="ARBA" id="ARBA00023186"/>
    </source>
</evidence>
<dbReference type="InterPro" id="IPR001623">
    <property type="entry name" value="DnaJ_domain"/>
</dbReference>
<evidence type="ECO:0000259" key="3">
    <source>
        <dbReference type="PROSITE" id="PS50076"/>
    </source>
</evidence>
<accession>A0A1H2WV29</accession>
<evidence type="ECO:0000256" key="2">
    <source>
        <dbReference type="SAM" id="Phobius"/>
    </source>
</evidence>
<protein>
    <submittedName>
        <fullName evidence="4">DnaJ domain-containing protein</fullName>
    </submittedName>
</protein>
<dbReference type="Proteomes" id="UP000183454">
    <property type="component" value="Unassembled WGS sequence"/>
</dbReference>
<dbReference type="Pfam" id="PF00226">
    <property type="entry name" value="DnaJ"/>
    <property type="match status" value="1"/>
</dbReference>
<dbReference type="Gene3D" id="1.10.287.110">
    <property type="entry name" value="DnaJ domain"/>
    <property type="match status" value="1"/>
</dbReference>
<dbReference type="RefSeq" id="WP_074667462.1">
    <property type="nucleotide sequence ID" value="NZ_FNNH01000032.1"/>
</dbReference>
<gene>
    <name evidence="4" type="ORF">SAMN05421882_10321</name>
</gene>
<keyword evidence="2" id="KW-0812">Transmembrane</keyword>
<name>A0A1H2WV29_9PROT</name>
<dbReference type="SMART" id="SM00271">
    <property type="entry name" value="DnaJ"/>
    <property type="match status" value="1"/>
</dbReference>
<organism evidence="4 5">
    <name type="scientific">Nitrosomonas communis</name>
    <dbReference type="NCBI Taxonomy" id="44574"/>
    <lineage>
        <taxon>Bacteria</taxon>
        <taxon>Pseudomonadati</taxon>
        <taxon>Pseudomonadota</taxon>
        <taxon>Betaproteobacteria</taxon>
        <taxon>Nitrosomonadales</taxon>
        <taxon>Nitrosomonadaceae</taxon>
        <taxon>Nitrosomonas</taxon>
    </lineage>
</organism>
<dbReference type="InterPro" id="IPR051938">
    <property type="entry name" value="Apopto_cytoskel_mod"/>
</dbReference>
<feature type="domain" description="J" evidence="3">
    <location>
        <begin position="6"/>
        <end position="71"/>
    </location>
</feature>
<dbReference type="PROSITE" id="PS50076">
    <property type="entry name" value="DNAJ_2"/>
    <property type="match status" value="1"/>
</dbReference>
<evidence type="ECO:0000313" key="4">
    <source>
        <dbReference type="EMBL" id="SDW84407.1"/>
    </source>
</evidence>
<dbReference type="PRINTS" id="PR00625">
    <property type="entry name" value="JDOMAIN"/>
</dbReference>
<keyword evidence="2" id="KW-0472">Membrane</keyword>
<dbReference type="SUPFAM" id="SSF46565">
    <property type="entry name" value="Chaperone J-domain"/>
    <property type="match status" value="1"/>
</dbReference>
<keyword evidence="2" id="KW-1133">Transmembrane helix</keyword>